<reference evidence="2 3" key="1">
    <citation type="journal article" date="2015" name="Nature">
        <title>rRNA introns, odd ribosomes, and small enigmatic genomes across a large radiation of phyla.</title>
        <authorList>
            <person name="Brown C.T."/>
            <person name="Hug L.A."/>
            <person name="Thomas B.C."/>
            <person name="Sharon I."/>
            <person name="Castelle C.J."/>
            <person name="Singh A."/>
            <person name="Wilkins M.J."/>
            <person name="Williams K.H."/>
            <person name="Banfield J.F."/>
        </authorList>
    </citation>
    <scope>NUCLEOTIDE SEQUENCE [LARGE SCALE GENOMIC DNA]</scope>
</reference>
<dbReference type="Proteomes" id="UP000034329">
    <property type="component" value="Unassembled WGS sequence"/>
</dbReference>
<protein>
    <submittedName>
        <fullName evidence="2">Uncharacterized protein</fullName>
    </submittedName>
</protein>
<evidence type="ECO:0000256" key="1">
    <source>
        <dbReference type="SAM" id="MobiDB-lite"/>
    </source>
</evidence>
<accession>A0A0G1MRB7</accession>
<gene>
    <name evidence="2" type="ORF">UX13_C0006G0008</name>
</gene>
<comment type="caution">
    <text evidence="2">The sequence shown here is derived from an EMBL/GenBank/DDBJ whole genome shotgun (WGS) entry which is preliminary data.</text>
</comment>
<feature type="region of interest" description="Disordered" evidence="1">
    <location>
        <begin position="46"/>
        <end position="86"/>
    </location>
</feature>
<feature type="compositionally biased region" description="Basic residues" evidence="1">
    <location>
        <begin position="69"/>
        <end position="86"/>
    </location>
</feature>
<dbReference type="EMBL" id="LCLA01000006">
    <property type="protein sequence ID" value="KKU10647.1"/>
    <property type="molecule type" value="Genomic_DNA"/>
</dbReference>
<evidence type="ECO:0000313" key="2">
    <source>
        <dbReference type="EMBL" id="KKU10647.1"/>
    </source>
</evidence>
<dbReference type="AlphaFoldDB" id="A0A0G1MRB7"/>
<sequence>MPKKRVKKKGRIRKGGVFTRRINLARKKQRLKRLTRQQMSDLEALQFDPSLDYGPRGGFVGGTEEKSRGKGNHSRQKGAFLLKKRR</sequence>
<organism evidence="2 3">
    <name type="scientific">Candidatus Woesebacteria bacterium GW2011_GWB1_45_5</name>
    <dbReference type="NCBI Taxonomy" id="1618581"/>
    <lineage>
        <taxon>Bacteria</taxon>
        <taxon>Candidatus Woeseibacteriota</taxon>
    </lineage>
</organism>
<name>A0A0G1MRB7_9BACT</name>
<proteinExistence type="predicted"/>
<evidence type="ECO:0000313" key="3">
    <source>
        <dbReference type="Proteomes" id="UP000034329"/>
    </source>
</evidence>